<name>A0AAN4ZF58_9BILA</name>
<dbReference type="Proteomes" id="UP001328107">
    <property type="component" value="Unassembled WGS sequence"/>
</dbReference>
<protein>
    <submittedName>
        <fullName evidence="2">Uncharacterized protein</fullName>
    </submittedName>
</protein>
<dbReference type="EMBL" id="BTRK01000002">
    <property type="protein sequence ID" value="GMR39646.1"/>
    <property type="molecule type" value="Genomic_DNA"/>
</dbReference>
<comment type="caution">
    <text evidence="2">The sequence shown here is derived from an EMBL/GenBank/DDBJ whole genome shotgun (WGS) entry which is preliminary data.</text>
</comment>
<reference evidence="3" key="1">
    <citation type="submission" date="2022-10" db="EMBL/GenBank/DDBJ databases">
        <title>Genome assembly of Pristionchus species.</title>
        <authorList>
            <person name="Yoshida K."/>
            <person name="Sommer R.J."/>
        </authorList>
    </citation>
    <scope>NUCLEOTIDE SEQUENCE [LARGE SCALE GENOMIC DNA]</scope>
    <source>
        <strain evidence="3">RS5460</strain>
    </source>
</reference>
<feature type="non-terminal residue" evidence="2">
    <location>
        <position position="1"/>
    </location>
</feature>
<dbReference type="AlphaFoldDB" id="A0AAN4ZF58"/>
<evidence type="ECO:0000313" key="2">
    <source>
        <dbReference type="EMBL" id="GMR39646.1"/>
    </source>
</evidence>
<proteinExistence type="predicted"/>
<feature type="region of interest" description="Disordered" evidence="1">
    <location>
        <begin position="68"/>
        <end position="95"/>
    </location>
</feature>
<gene>
    <name evidence="2" type="ORF">PMAYCL1PPCAC_09841</name>
</gene>
<organism evidence="2 3">
    <name type="scientific">Pristionchus mayeri</name>
    <dbReference type="NCBI Taxonomy" id="1317129"/>
    <lineage>
        <taxon>Eukaryota</taxon>
        <taxon>Metazoa</taxon>
        <taxon>Ecdysozoa</taxon>
        <taxon>Nematoda</taxon>
        <taxon>Chromadorea</taxon>
        <taxon>Rhabditida</taxon>
        <taxon>Rhabditina</taxon>
        <taxon>Diplogasteromorpha</taxon>
        <taxon>Diplogasteroidea</taxon>
        <taxon>Neodiplogasteridae</taxon>
        <taxon>Pristionchus</taxon>
    </lineage>
</organism>
<evidence type="ECO:0000256" key="1">
    <source>
        <dbReference type="SAM" id="MobiDB-lite"/>
    </source>
</evidence>
<evidence type="ECO:0000313" key="3">
    <source>
        <dbReference type="Proteomes" id="UP001328107"/>
    </source>
</evidence>
<sequence length="142" mass="15503">VLSEPMELKQGFNETSRLVAEQIFDSFMPSNASIDSMNGKDDGNRLDEATARNVANIMAKLLREIIESSRRENTPLPSSPSPPLPPPTPTSTLTSFLTTGLDDVISETTTTKAMSEQTEVRVSEELPEILITDVDGALLLLR</sequence>
<accession>A0AAN4ZF58</accession>
<feature type="compositionally biased region" description="Pro residues" evidence="1">
    <location>
        <begin position="77"/>
        <end position="89"/>
    </location>
</feature>
<keyword evidence="3" id="KW-1185">Reference proteome</keyword>